<dbReference type="InterPro" id="IPR004360">
    <property type="entry name" value="Glyas_Fos-R_dOase_dom"/>
</dbReference>
<accession>A0A0K6ILQ3</accession>
<evidence type="ECO:0000313" key="2">
    <source>
        <dbReference type="EMBL" id="CUB04045.1"/>
    </source>
</evidence>
<proteinExistence type="predicted"/>
<dbReference type="RefSeq" id="WP_055462997.1">
    <property type="nucleotide sequence ID" value="NZ_CYHG01000005.1"/>
</dbReference>
<keyword evidence="3" id="KW-1185">Reference proteome</keyword>
<dbReference type="EMBL" id="CYHG01000005">
    <property type="protein sequence ID" value="CUB04045.1"/>
    <property type="molecule type" value="Genomic_DNA"/>
</dbReference>
<evidence type="ECO:0000313" key="3">
    <source>
        <dbReference type="Proteomes" id="UP000182769"/>
    </source>
</evidence>
<keyword evidence="2" id="KW-0560">Oxidoreductase</keyword>
<gene>
    <name evidence="2" type="ORF">Ga0061065_105137</name>
</gene>
<dbReference type="STRING" id="1137284.GCA_001418205_01904"/>
<dbReference type="PANTHER" id="PTHR10374:SF30">
    <property type="entry name" value="LACTOYLGLUTATHIONE LYASE"/>
    <property type="match status" value="1"/>
</dbReference>
<keyword evidence="2" id="KW-0223">Dioxygenase</keyword>
<dbReference type="Pfam" id="PF00903">
    <property type="entry name" value="Glyoxalase"/>
    <property type="match status" value="1"/>
</dbReference>
<dbReference type="PANTHER" id="PTHR10374">
    <property type="entry name" value="LACTOYLGLUTATHIONE LYASE GLYOXALASE I"/>
    <property type="match status" value="1"/>
</dbReference>
<dbReference type="GO" id="GO:0016829">
    <property type="term" value="F:lyase activity"/>
    <property type="evidence" value="ECO:0007669"/>
    <property type="project" value="UniProtKB-KW"/>
</dbReference>
<dbReference type="Gene3D" id="3.10.180.10">
    <property type="entry name" value="2,3-Dihydroxybiphenyl 1,2-Dioxygenase, domain 1"/>
    <property type="match status" value="1"/>
</dbReference>
<dbReference type="PROSITE" id="PS51819">
    <property type="entry name" value="VOC"/>
    <property type="match status" value="1"/>
</dbReference>
<dbReference type="AlphaFoldDB" id="A0A0K6ILQ3"/>
<reference evidence="3" key="1">
    <citation type="submission" date="2015-08" db="EMBL/GenBank/DDBJ databases">
        <authorList>
            <person name="Varghese N."/>
        </authorList>
    </citation>
    <scope>NUCLEOTIDE SEQUENCE [LARGE SCALE GENOMIC DNA]</scope>
    <source>
        <strain evidence="3">JCM 18476</strain>
    </source>
</reference>
<evidence type="ECO:0000259" key="1">
    <source>
        <dbReference type="PROSITE" id="PS51819"/>
    </source>
</evidence>
<protein>
    <submittedName>
        <fullName evidence="2">Catechol 2,3-dioxygenase or other lactoylglutathione lyase family enzyme</fullName>
    </submittedName>
</protein>
<dbReference type="InterPro" id="IPR029068">
    <property type="entry name" value="Glyas_Bleomycin-R_OHBP_Dase"/>
</dbReference>
<sequence>MSIKYLHAMIRTTDPEASHEFYTDGLGLVQTRRYDSEQGQFSLIYYATEPGAPEVELTHNWDDRTYSGGDQFGHLAFEVENIYDVCQNLQNMGITILRPPRDGHMAFIKDPNGISIELLQKDGSLEPQEPWASMANTGSW</sequence>
<feature type="domain" description="VOC" evidence="1">
    <location>
        <begin position="4"/>
        <end position="121"/>
    </location>
</feature>
<dbReference type="SUPFAM" id="SSF54593">
    <property type="entry name" value="Glyoxalase/Bleomycin resistance protein/Dihydroxybiphenyl dioxygenase"/>
    <property type="match status" value="1"/>
</dbReference>
<name>A0A0K6ILQ3_9GAMM</name>
<dbReference type="Proteomes" id="UP000182769">
    <property type="component" value="Unassembled WGS sequence"/>
</dbReference>
<dbReference type="OrthoDB" id="9789841at2"/>
<dbReference type="InterPro" id="IPR037523">
    <property type="entry name" value="VOC_core"/>
</dbReference>
<keyword evidence="2" id="KW-0456">Lyase</keyword>
<dbReference type="GO" id="GO:0051213">
    <property type="term" value="F:dioxygenase activity"/>
    <property type="evidence" value="ECO:0007669"/>
    <property type="project" value="UniProtKB-KW"/>
</dbReference>
<organism evidence="2 3">
    <name type="scientific">Marinomonas fungiae</name>
    <dbReference type="NCBI Taxonomy" id="1137284"/>
    <lineage>
        <taxon>Bacteria</taxon>
        <taxon>Pseudomonadati</taxon>
        <taxon>Pseudomonadota</taxon>
        <taxon>Gammaproteobacteria</taxon>
        <taxon>Oceanospirillales</taxon>
        <taxon>Oceanospirillaceae</taxon>
        <taxon>Marinomonas</taxon>
    </lineage>
</organism>